<dbReference type="EMBL" id="AMKT01000067">
    <property type="protein sequence ID" value="OXG16471.1"/>
    <property type="molecule type" value="Genomic_DNA"/>
</dbReference>
<keyword evidence="1" id="KW-0456">Lyase</keyword>
<gene>
    <name evidence="2" type="ORF">C361_04840</name>
</gene>
<proteinExistence type="predicted"/>
<dbReference type="PANTHER" id="PTHR12128:SF66">
    <property type="entry name" value="4-HYDROXY-2-OXOGLUTARATE ALDOLASE, MITOCHONDRIAL"/>
    <property type="match status" value="1"/>
</dbReference>
<dbReference type="SUPFAM" id="SSF51569">
    <property type="entry name" value="Aldolase"/>
    <property type="match status" value="1"/>
</dbReference>
<accession>A0A854Q742</accession>
<evidence type="ECO:0000313" key="2">
    <source>
        <dbReference type="EMBL" id="OXG16471.1"/>
    </source>
</evidence>
<sequence>MRDGRDECLYKIPRHAPAAFPPCISPLRVYTTEIMSSLNGHSNGNGATHKRVLKPGVWAPIPTFLDDREELDIATFRKHVVDLAKLGMQPVVCGSMGEAFHLTDNERVTLFKETRAALDEAGLFDTVIIAGTGANSTRATINLCHLAASSGADVAIVIPPGYFAGAMTPLALKTFFLEVQASSPIPVMLYNFPGAAGGIDLSSDLIEEIARKGSNICGVKLTCGAVGKLTRITAATATPAFADYPRKSDVAPEFLTLGGFADFLAPAVLGGRGHGAIMGLGNIYPRSLARLFELSYKIATDAQPSAQDLKKALELQDLVSGADASFTRAGIPGTKWYLKTHSGYPSARLRHPILEFTDEQGRALEKEEAVVKLMEVEKSLANNQ</sequence>
<evidence type="ECO:0000313" key="3">
    <source>
        <dbReference type="Proteomes" id="UP000199727"/>
    </source>
</evidence>
<dbReference type="PRINTS" id="PR00146">
    <property type="entry name" value="DHPICSNTHASE"/>
</dbReference>
<dbReference type="InterPro" id="IPR002220">
    <property type="entry name" value="DapA-like"/>
</dbReference>
<dbReference type="Proteomes" id="UP000199727">
    <property type="component" value="Unassembled WGS sequence"/>
</dbReference>
<dbReference type="SMART" id="SM01130">
    <property type="entry name" value="DHDPS"/>
    <property type="match status" value="1"/>
</dbReference>
<organism evidence="2 3">
    <name type="scientific">Cryptococcus neoformans Tu259-1</name>
    <dbReference type="NCBI Taxonomy" id="1230072"/>
    <lineage>
        <taxon>Eukaryota</taxon>
        <taxon>Fungi</taxon>
        <taxon>Dikarya</taxon>
        <taxon>Basidiomycota</taxon>
        <taxon>Agaricomycotina</taxon>
        <taxon>Tremellomycetes</taxon>
        <taxon>Tremellales</taxon>
        <taxon>Cryptococcaceae</taxon>
        <taxon>Cryptococcus</taxon>
        <taxon>Cryptococcus neoformans species complex</taxon>
    </lineage>
</organism>
<dbReference type="AlphaFoldDB" id="A0A854Q742"/>
<dbReference type="PANTHER" id="PTHR12128">
    <property type="entry name" value="DIHYDRODIPICOLINATE SYNTHASE"/>
    <property type="match status" value="1"/>
</dbReference>
<protein>
    <submittedName>
        <fullName evidence="2">Dihydrodipicolinate synthetase family protein</fullName>
    </submittedName>
</protein>
<name>A0A854Q742_CRYNE</name>
<dbReference type="InterPro" id="IPR013785">
    <property type="entry name" value="Aldolase_TIM"/>
</dbReference>
<reference evidence="2 3" key="1">
    <citation type="submission" date="2017-06" db="EMBL/GenBank/DDBJ databases">
        <title>Global population genomics of the pathogenic fungus Cryptococcus neoformans var. grubii.</title>
        <authorList>
            <person name="Cuomo C."/>
            <person name="Litvintseva A."/>
            <person name="Chen Y."/>
            <person name="Young S."/>
            <person name="Zeng Q."/>
            <person name="Chapman S."/>
            <person name="Gujja S."/>
            <person name="Saif S."/>
            <person name="Birren B."/>
        </authorList>
    </citation>
    <scope>NUCLEOTIDE SEQUENCE [LARGE SCALE GENOMIC DNA]</scope>
    <source>
        <strain evidence="2 3">Tu259-1</strain>
    </source>
</reference>
<dbReference type="Gene3D" id="3.20.20.70">
    <property type="entry name" value="Aldolase class I"/>
    <property type="match status" value="1"/>
</dbReference>
<evidence type="ECO:0000256" key="1">
    <source>
        <dbReference type="ARBA" id="ARBA00023239"/>
    </source>
</evidence>
<comment type="caution">
    <text evidence="2">The sequence shown here is derived from an EMBL/GenBank/DDBJ whole genome shotgun (WGS) entry which is preliminary data.</text>
</comment>
<dbReference type="CDD" id="cd00408">
    <property type="entry name" value="DHDPS-like"/>
    <property type="match status" value="1"/>
</dbReference>
<dbReference type="Pfam" id="PF00701">
    <property type="entry name" value="DHDPS"/>
    <property type="match status" value="1"/>
</dbReference>
<dbReference type="GO" id="GO:0008840">
    <property type="term" value="F:4-hydroxy-tetrahydrodipicolinate synthase activity"/>
    <property type="evidence" value="ECO:0007669"/>
    <property type="project" value="TreeGrafter"/>
</dbReference>
<dbReference type="OrthoDB" id="191315at2759"/>